<dbReference type="Proteomes" id="UP000027586">
    <property type="component" value="Unassembled WGS sequence"/>
</dbReference>
<feature type="region of interest" description="Disordered" evidence="1">
    <location>
        <begin position="197"/>
        <end position="232"/>
    </location>
</feature>
<evidence type="ECO:0000256" key="1">
    <source>
        <dbReference type="SAM" id="MobiDB-lite"/>
    </source>
</evidence>
<dbReference type="OrthoDB" id="2289361at2759"/>
<feature type="compositionally biased region" description="Low complexity" evidence="1">
    <location>
        <begin position="203"/>
        <end position="217"/>
    </location>
</feature>
<evidence type="ECO:0000313" key="2">
    <source>
        <dbReference type="EMBL" id="CDH58391.1"/>
    </source>
</evidence>
<protein>
    <submittedName>
        <fullName evidence="2">Uncharacterized protein</fullName>
    </submittedName>
</protein>
<keyword evidence="3" id="KW-1185">Reference proteome</keyword>
<gene>
    <name evidence="2" type="ORF">LCOR_09254.1</name>
</gene>
<sequence>MNYRSFYNTALVYPVLYSPITQFNNPMSRSNQQQTPGGNRPPNDSAKPRKYTRYSDGTRRASTSSNVSIRSAVASAGTSLGDTATPGSQSSALELSRAAASSSNNEPGNSRLTSLQDALDTLYDEWMSVEIVFQSMQNAFPVAPLASLSHEERLDDIDRELSIAYDDLMVQVRRIHRNLNRLSHDMAHFRATKLLQHNQRAASSSSSSSEQQQQQPQDRAHDDNIGRTTASQ</sequence>
<reference evidence="2" key="1">
    <citation type="submission" date="2013-08" db="EMBL/GenBank/DDBJ databases">
        <title>Gene expansion shapes genome architecture in the human pathogen Lichtheimia corymbifera: an evolutionary genomics analysis in the ancient terrestrial Mucorales (Mucoromycotina).</title>
        <authorList>
            <person name="Schwartze V.U."/>
            <person name="Winter S."/>
            <person name="Shelest E."/>
            <person name="Marcet-Houben M."/>
            <person name="Horn F."/>
            <person name="Wehner S."/>
            <person name="Hoffmann K."/>
            <person name="Riege K."/>
            <person name="Sammeth M."/>
            <person name="Nowrousian M."/>
            <person name="Valiante V."/>
            <person name="Linde J."/>
            <person name="Jacobsen I.D."/>
            <person name="Marz M."/>
            <person name="Brakhage A.A."/>
            <person name="Gabaldon T."/>
            <person name="Bocker S."/>
            <person name="Voigt K."/>
        </authorList>
    </citation>
    <scope>NUCLEOTIDE SEQUENCE [LARGE SCALE GENOMIC DNA]</scope>
    <source>
        <strain evidence="2">FSU 9682</strain>
    </source>
</reference>
<feature type="compositionally biased region" description="Polar residues" evidence="1">
    <location>
        <begin position="76"/>
        <end position="87"/>
    </location>
</feature>
<feature type="compositionally biased region" description="Polar residues" evidence="1">
    <location>
        <begin position="24"/>
        <end position="37"/>
    </location>
</feature>
<name>A0A068SAU3_9FUNG</name>
<dbReference type="EMBL" id="CBTN010000056">
    <property type="protein sequence ID" value="CDH58391.1"/>
    <property type="molecule type" value="Genomic_DNA"/>
</dbReference>
<dbReference type="AlphaFoldDB" id="A0A068SAU3"/>
<feature type="compositionally biased region" description="Low complexity" evidence="1">
    <location>
        <begin position="88"/>
        <end position="103"/>
    </location>
</feature>
<dbReference type="VEuPathDB" id="FungiDB:LCOR_09254.1"/>
<feature type="compositionally biased region" description="Polar residues" evidence="1">
    <location>
        <begin position="60"/>
        <end position="69"/>
    </location>
</feature>
<accession>A0A068SAU3</accession>
<organism evidence="2 3">
    <name type="scientific">Lichtheimia corymbifera JMRC:FSU:9682</name>
    <dbReference type="NCBI Taxonomy" id="1263082"/>
    <lineage>
        <taxon>Eukaryota</taxon>
        <taxon>Fungi</taxon>
        <taxon>Fungi incertae sedis</taxon>
        <taxon>Mucoromycota</taxon>
        <taxon>Mucoromycotina</taxon>
        <taxon>Mucoromycetes</taxon>
        <taxon>Mucorales</taxon>
        <taxon>Lichtheimiaceae</taxon>
        <taxon>Lichtheimia</taxon>
    </lineage>
</organism>
<feature type="region of interest" description="Disordered" evidence="1">
    <location>
        <begin position="24"/>
        <end position="111"/>
    </location>
</feature>
<evidence type="ECO:0000313" key="3">
    <source>
        <dbReference type="Proteomes" id="UP000027586"/>
    </source>
</evidence>
<proteinExistence type="predicted"/>
<comment type="caution">
    <text evidence="2">The sequence shown here is derived from an EMBL/GenBank/DDBJ whole genome shotgun (WGS) entry which is preliminary data.</text>
</comment>